<reference evidence="1" key="1">
    <citation type="submission" date="2023-03" db="EMBL/GenBank/DDBJ databases">
        <title>Massive genome expansion in bonnet fungi (Mycena s.s.) driven by repeated elements and novel gene families across ecological guilds.</title>
        <authorList>
            <consortium name="Lawrence Berkeley National Laboratory"/>
            <person name="Harder C.B."/>
            <person name="Miyauchi S."/>
            <person name="Viragh M."/>
            <person name="Kuo A."/>
            <person name="Thoen E."/>
            <person name="Andreopoulos B."/>
            <person name="Lu D."/>
            <person name="Skrede I."/>
            <person name="Drula E."/>
            <person name="Henrissat B."/>
            <person name="Morin E."/>
            <person name="Kohler A."/>
            <person name="Barry K."/>
            <person name="LaButti K."/>
            <person name="Morin E."/>
            <person name="Salamov A."/>
            <person name="Lipzen A."/>
            <person name="Mereny Z."/>
            <person name="Hegedus B."/>
            <person name="Baldrian P."/>
            <person name="Stursova M."/>
            <person name="Weitz H."/>
            <person name="Taylor A."/>
            <person name="Grigoriev I.V."/>
            <person name="Nagy L.G."/>
            <person name="Martin F."/>
            <person name="Kauserud H."/>
        </authorList>
    </citation>
    <scope>NUCLEOTIDE SEQUENCE</scope>
    <source>
        <strain evidence="1">CBHHK188m</strain>
    </source>
</reference>
<gene>
    <name evidence="1" type="ORF">DFH07DRAFT_854459</name>
</gene>
<dbReference type="AlphaFoldDB" id="A0AAD7HNV9"/>
<accession>A0AAD7HNV9</accession>
<protein>
    <submittedName>
        <fullName evidence="1">Uncharacterized protein</fullName>
    </submittedName>
</protein>
<comment type="caution">
    <text evidence="1">The sequence shown here is derived from an EMBL/GenBank/DDBJ whole genome shotgun (WGS) entry which is preliminary data.</text>
</comment>
<organism evidence="1 2">
    <name type="scientific">Mycena maculata</name>
    <dbReference type="NCBI Taxonomy" id="230809"/>
    <lineage>
        <taxon>Eukaryota</taxon>
        <taxon>Fungi</taxon>
        <taxon>Dikarya</taxon>
        <taxon>Basidiomycota</taxon>
        <taxon>Agaricomycotina</taxon>
        <taxon>Agaricomycetes</taxon>
        <taxon>Agaricomycetidae</taxon>
        <taxon>Agaricales</taxon>
        <taxon>Marasmiineae</taxon>
        <taxon>Mycenaceae</taxon>
        <taxon>Mycena</taxon>
    </lineage>
</organism>
<evidence type="ECO:0000313" key="1">
    <source>
        <dbReference type="EMBL" id="KAJ7724940.1"/>
    </source>
</evidence>
<name>A0AAD7HNV9_9AGAR</name>
<proteinExistence type="predicted"/>
<sequence>MHPPPSCTSFTATLFDSAVGRVLFTDCFGSVQPQVHWGDEKKAFLDKILSPSPGRYTPTPSITYPGSVVFDRKTDPEQTPPSVPPIRSEPVSLYGLAHSRLSRLVELLLAAPAQLDPADNCTHCRSRGGCSIKYAHSLDPCPCPNDGRFKEQTTPNAMHSKWCFECRQYCHRCPGPS</sequence>
<dbReference type="EMBL" id="JARJLG010000233">
    <property type="protein sequence ID" value="KAJ7724940.1"/>
    <property type="molecule type" value="Genomic_DNA"/>
</dbReference>
<keyword evidence="2" id="KW-1185">Reference proteome</keyword>
<dbReference type="Proteomes" id="UP001215280">
    <property type="component" value="Unassembled WGS sequence"/>
</dbReference>
<evidence type="ECO:0000313" key="2">
    <source>
        <dbReference type="Proteomes" id="UP001215280"/>
    </source>
</evidence>